<evidence type="ECO:0000313" key="13">
    <source>
        <dbReference type="Proteomes" id="UP000287823"/>
    </source>
</evidence>
<dbReference type="GO" id="GO:0000155">
    <property type="term" value="F:phosphorelay sensor kinase activity"/>
    <property type="evidence" value="ECO:0007669"/>
    <property type="project" value="InterPro"/>
</dbReference>
<dbReference type="CDD" id="cd00075">
    <property type="entry name" value="HATPase"/>
    <property type="match status" value="1"/>
</dbReference>
<dbReference type="SMART" id="SM00065">
    <property type="entry name" value="GAF"/>
    <property type="match status" value="1"/>
</dbReference>
<accession>A0A432WHV1</accession>
<dbReference type="SUPFAM" id="SSF47384">
    <property type="entry name" value="Homodimeric domain of signal transducing histidine kinase"/>
    <property type="match status" value="1"/>
</dbReference>
<evidence type="ECO:0000259" key="11">
    <source>
        <dbReference type="PROSITE" id="PS50109"/>
    </source>
</evidence>
<dbReference type="InterPro" id="IPR003018">
    <property type="entry name" value="GAF"/>
</dbReference>
<dbReference type="InterPro" id="IPR004358">
    <property type="entry name" value="Sig_transdc_His_kin-like_C"/>
</dbReference>
<feature type="domain" description="Histidine kinase" evidence="11">
    <location>
        <begin position="180"/>
        <end position="396"/>
    </location>
</feature>
<keyword evidence="10" id="KW-0472">Membrane</keyword>
<dbReference type="SMART" id="SM00387">
    <property type="entry name" value="HATPase_c"/>
    <property type="match status" value="1"/>
</dbReference>
<evidence type="ECO:0000256" key="8">
    <source>
        <dbReference type="ARBA" id="ARBA00022840"/>
    </source>
</evidence>
<dbReference type="Pfam" id="PF02518">
    <property type="entry name" value="HATPase_c"/>
    <property type="match status" value="1"/>
</dbReference>
<dbReference type="PRINTS" id="PR00344">
    <property type="entry name" value="BCTRLSENSOR"/>
</dbReference>
<name>A0A432WHV1_9GAMM</name>
<evidence type="ECO:0000256" key="4">
    <source>
        <dbReference type="ARBA" id="ARBA00022553"/>
    </source>
</evidence>
<comment type="catalytic activity">
    <reaction evidence="1">
        <text>ATP + protein L-histidine = ADP + protein N-phospho-L-histidine.</text>
        <dbReference type="EC" id="2.7.13.3"/>
    </reaction>
</comment>
<dbReference type="InterPro" id="IPR005467">
    <property type="entry name" value="His_kinase_dom"/>
</dbReference>
<dbReference type="SMART" id="SM00388">
    <property type="entry name" value="HisKA"/>
    <property type="match status" value="1"/>
</dbReference>
<dbReference type="Gene3D" id="1.10.287.130">
    <property type="match status" value="1"/>
</dbReference>
<comment type="caution">
    <text evidence="12">The sequence shown here is derived from an EMBL/GenBank/DDBJ whole genome shotgun (WGS) entry which is preliminary data.</text>
</comment>
<evidence type="ECO:0000256" key="6">
    <source>
        <dbReference type="ARBA" id="ARBA00022741"/>
    </source>
</evidence>
<dbReference type="InterPro" id="IPR029016">
    <property type="entry name" value="GAF-like_dom_sf"/>
</dbReference>
<keyword evidence="9" id="KW-0902">Two-component regulatory system</keyword>
<protein>
    <recommendedName>
        <fullName evidence="3">histidine kinase</fullName>
        <ecNumber evidence="3">2.7.13.3</ecNumber>
    </recommendedName>
</protein>
<dbReference type="EMBL" id="PIPO01000003">
    <property type="protein sequence ID" value="RUO33333.1"/>
    <property type="molecule type" value="Genomic_DNA"/>
</dbReference>
<dbReference type="Gene3D" id="3.30.565.10">
    <property type="entry name" value="Histidine kinase-like ATPase, C-terminal domain"/>
    <property type="match status" value="1"/>
</dbReference>
<dbReference type="SUPFAM" id="SSF55874">
    <property type="entry name" value="ATPase domain of HSP90 chaperone/DNA topoisomerase II/histidine kinase"/>
    <property type="match status" value="1"/>
</dbReference>
<comment type="subcellular location">
    <subcellularLocation>
        <location evidence="2">Membrane</location>
    </subcellularLocation>
</comment>
<dbReference type="Pfam" id="PF00512">
    <property type="entry name" value="HisKA"/>
    <property type="match status" value="1"/>
</dbReference>
<keyword evidence="6" id="KW-0547">Nucleotide-binding</keyword>
<dbReference type="CDD" id="cd00082">
    <property type="entry name" value="HisKA"/>
    <property type="match status" value="1"/>
</dbReference>
<organism evidence="12 13">
    <name type="scientific">Aliidiomarina soli</name>
    <dbReference type="NCBI Taxonomy" id="1928574"/>
    <lineage>
        <taxon>Bacteria</taxon>
        <taxon>Pseudomonadati</taxon>
        <taxon>Pseudomonadota</taxon>
        <taxon>Gammaproteobacteria</taxon>
        <taxon>Alteromonadales</taxon>
        <taxon>Idiomarinaceae</taxon>
        <taxon>Aliidiomarina</taxon>
    </lineage>
</organism>
<keyword evidence="13" id="KW-1185">Reference proteome</keyword>
<dbReference type="InterPro" id="IPR050736">
    <property type="entry name" value="Sensor_HK_Regulatory"/>
</dbReference>
<evidence type="ECO:0000256" key="3">
    <source>
        <dbReference type="ARBA" id="ARBA00012438"/>
    </source>
</evidence>
<dbReference type="FunFam" id="3.30.565.10:FF:000006">
    <property type="entry name" value="Sensor histidine kinase WalK"/>
    <property type="match status" value="1"/>
</dbReference>
<evidence type="ECO:0000256" key="5">
    <source>
        <dbReference type="ARBA" id="ARBA00022679"/>
    </source>
</evidence>
<evidence type="ECO:0000256" key="10">
    <source>
        <dbReference type="ARBA" id="ARBA00023136"/>
    </source>
</evidence>
<dbReference type="RefSeq" id="WP_126799041.1">
    <property type="nucleotide sequence ID" value="NZ_PIPO01000003.1"/>
</dbReference>
<keyword evidence="5" id="KW-0808">Transferase</keyword>
<gene>
    <name evidence="12" type="ORF">CWE14_08965</name>
</gene>
<dbReference type="InterPro" id="IPR036097">
    <property type="entry name" value="HisK_dim/P_sf"/>
</dbReference>
<proteinExistence type="predicted"/>
<dbReference type="GO" id="GO:0005524">
    <property type="term" value="F:ATP binding"/>
    <property type="evidence" value="ECO:0007669"/>
    <property type="project" value="UniProtKB-KW"/>
</dbReference>
<keyword evidence="7" id="KW-0418">Kinase</keyword>
<dbReference type="EC" id="2.7.13.3" evidence="3"/>
<evidence type="ECO:0000256" key="7">
    <source>
        <dbReference type="ARBA" id="ARBA00022777"/>
    </source>
</evidence>
<keyword evidence="8" id="KW-0067">ATP-binding</keyword>
<dbReference type="AlphaFoldDB" id="A0A432WHV1"/>
<keyword evidence="4" id="KW-0597">Phosphoprotein</keyword>
<evidence type="ECO:0000256" key="1">
    <source>
        <dbReference type="ARBA" id="ARBA00000085"/>
    </source>
</evidence>
<dbReference type="PANTHER" id="PTHR43711:SF1">
    <property type="entry name" value="HISTIDINE KINASE 1"/>
    <property type="match status" value="1"/>
</dbReference>
<dbReference type="GO" id="GO:0005886">
    <property type="term" value="C:plasma membrane"/>
    <property type="evidence" value="ECO:0007669"/>
    <property type="project" value="UniProtKB-ARBA"/>
</dbReference>
<evidence type="ECO:0000313" key="12">
    <source>
        <dbReference type="EMBL" id="RUO33333.1"/>
    </source>
</evidence>
<dbReference type="Gene3D" id="3.30.450.40">
    <property type="match status" value="1"/>
</dbReference>
<evidence type="ECO:0000256" key="2">
    <source>
        <dbReference type="ARBA" id="ARBA00004370"/>
    </source>
</evidence>
<dbReference type="SUPFAM" id="SSF55781">
    <property type="entry name" value="GAF domain-like"/>
    <property type="match status" value="1"/>
</dbReference>
<dbReference type="Proteomes" id="UP000287823">
    <property type="component" value="Unassembled WGS sequence"/>
</dbReference>
<dbReference type="FunFam" id="1.10.287.130:FF:000038">
    <property type="entry name" value="Sensory transduction histidine kinase"/>
    <property type="match status" value="1"/>
</dbReference>
<sequence>MQKPLVPDNEPARVKILRDLCILDTSLESPYQELTELACDLFGVAVSLVTLVDEQRQWFKANTGLDASETSRDVSFCAHAIVDGQPLLVEDALKDERFYDNPLVTGKPNIRFYAGIPLTLDGEHLLGTFCLIDTQPRRLNERDYKRFQALAKQAEALLRLHQARNEAQQANAAKSEFLSSMSHELRTPLNAIMGFSQLLQASATEPLSVKQSQQVEQIYRSGEHLLALINDVLDLAKVEAGEVSMQREQVDLATCIRQVIALLKPMADKYKVSVIADDLPSLTAYVDPLRLRQVLVNLISNALKYNRPQGSVWIEVEQGTELCILVKDNGVGIAPEKQAEIFTAFNRGGFEQSAIEGSGVGLAVSQNLVQQMGGWLRVQSEPGNGSTFSLCLPAKVLVAPSTGS</sequence>
<dbReference type="InterPro" id="IPR036890">
    <property type="entry name" value="HATPase_C_sf"/>
</dbReference>
<dbReference type="PROSITE" id="PS50109">
    <property type="entry name" value="HIS_KIN"/>
    <property type="match status" value="1"/>
</dbReference>
<dbReference type="Pfam" id="PF01590">
    <property type="entry name" value="GAF"/>
    <property type="match status" value="1"/>
</dbReference>
<dbReference type="InterPro" id="IPR003594">
    <property type="entry name" value="HATPase_dom"/>
</dbReference>
<dbReference type="PANTHER" id="PTHR43711">
    <property type="entry name" value="TWO-COMPONENT HISTIDINE KINASE"/>
    <property type="match status" value="1"/>
</dbReference>
<reference evidence="12 13" key="1">
    <citation type="journal article" date="2011" name="Front. Microbiol.">
        <title>Genomic signatures of strain selection and enhancement in Bacillus atrophaeus var. globigii, a historical biowarfare simulant.</title>
        <authorList>
            <person name="Gibbons H.S."/>
            <person name="Broomall S.M."/>
            <person name="McNew L.A."/>
            <person name="Daligault H."/>
            <person name="Chapman C."/>
            <person name="Bruce D."/>
            <person name="Karavis M."/>
            <person name="Krepps M."/>
            <person name="McGregor P.A."/>
            <person name="Hong C."/>
            <person name="Park K.H."/>
            <person name="Akmal A."/>
            <person name="Feldman A."/>
            <person name="Lin J.S."/>
            <person name="Chang W.E."/>
            <person name="Higgs B.W."/>
            <person name="Demirev P."/>
            <person name="Lindquist J."/>
            <person name="Liem A."/>
            <person name="Fochler E."/>
            <person name="Read T.D."/>
            <person name="Tapia R."/>
            <person name="Johnson S."/>
            <person name="Bishop-Lilly K.A."/>
            <person name="Detter C."/>
            <person name="Han C."/>
            <person name="Sozhamannan S."/>
            <person name="Rosenzweig C.N."/>
            <person name="Skowronski E.W."/>
        </authorList>
    </citation>
    <scope>NUCLEOTIDE SEQUENCE [LARGE SCALE GENOMIC DNA]</scope>
    <source>
        <strain evidence="12 13">Y4G10-17</strain>
    </source>
</reference>
<dbReference type="InterPro" id="IPR003661">
    <property type="entry name" value="HisK_dim/P_dom"/>
</dbReference>
<evidence type="ECO:0000256" key="9">
    <source>
        <dbReference type="ARBA" id="ARBA00023012"/>
    </source>
</evidence>